<dbReference type="AlphaFoldDB" id="A0A554XKZ9"/>
<evidence type="ECO:0000313" key="3">
    <source>
        <dbReference type="Proteomes" id="UP000318294"/>
    </source>
</evidence>
<gene>
    <name evidence="2" type="ORF">Tchar_00126</name>
</gene>
<evidence type="ECO:0000313" key="2">
    <source>
        <dbReference type="EMBL" id="TSE36502.1"/>
    </source>
</evidence>
<name>A0A554XKZ9_9BURK</name>
<comment type="caution">
    <text evidence="2">The sequence shown here is derived from an EMBL/GenBank/DDBJ whole genome shotgun (WGS) entry which is preliminary data.</text>
</comment>
<keyword evidence="3" id="KW-1185">Reference proteome</keyword>
<organism evidence="2 3">
    <name type="scientific">Tepidimonas charontis</name>
    <dbReference type="NCBI Taxonomy" id="2267262"/>
    <lineage>
        <taxon>Bacteria</taxon>
        <taxon>Pseudomonadati</taxon>
        <taxon>Pseudomonadota</taxon>
        <taxon>Betaproteobacteria</taxon>
        <taxon>Burkholderiales</taxon>
        <taxon>Tepidimonas</taxon>
    </lineage>
</organism>
<feature type="compositionally biased region" description="Low complexity" evidence="1">
    <location>
        <begin position="71"/>
        <end position="97"/>
    </location>
</feature>
<reference evidence="2 3" key="1">
    <citation type="submission" date="2019-07" db="EMBL/GenBank/DDBJ databases">
        <title>Tepidimonas charontis SPSP-6 draft genome.</title>
        <authorList>
            <person name="Da Costa M.S."/>
            <person name="Froufe H.J.C."/>
            <person name="Egas C."/>
            <person name="Albuquerque L."/>
        </authorList>
    </citation>
    <scope>NUCLEOTIDE SEQUENCE [LARGE SCALE GENOMIC DNA]</scope>
    <source>
        <strain evidence="2 3">SPSP-6</strain>
    </source>
</reference>
<protein>
    <submittedName>
        <fullName evidence="2">Uncharacterized protein</fullName>
    </submittedName>
</protein>
<proteinExistence type="predicted"/>
<feature type="region of interest" description="Disordered" evidence="1">
    <location>
        <begin position="1"/>
        <end position="98"/>
    </location>
</feature>
<accession>A0A554XKZ9</accession>
<dbReference type="RefSeq" id="WP_144327163.1">
    <property type="nucleotide sequence ID" value="NZ_VJON01000001.1"/>
</dbReference>
<sequence length="166" mass="16686">MSPTGRVPPAVVPTLTDVVQAGPEPSTVATPSRAPASSATAHASGAQAASSGSGADTTAQPAAVWSGRHTVGPAASSPRVVSASAGVDDPSDGSVPPDRVEQVLDALLTTLEPRVAAVLDAWWLRQRAALAADLSDTLRDALARDIQAVLAHNGADAPTRDPPRVP</sequence>
<dbReference type="EMBL" id="VJON01000001">
    <property type="protein sequence ID" value="TSE36502.1"/>
    <property type="molecule type" value="Genomic_DNA"/>
</dbReference>
<feature type="compositionally biased region" description="Low complexity" evidence="1">
    <location>
        <begin position="25"/>
        <end position="59"/>
    </location>
</feature>
<evidence type="ECO:0000256" key="1">
    <source>
        <dbReference type="SAM" id="MobiDB-lite"/>
    </source>
</evidence>
<dbReference type="Proteomes" id="UP000318294">
    <property type="component" value="Unassembled WGS sequence"/>
</dbReference>